<dbReference type="Pfam" id="PF01738">
    <property type="entry name" value="DLH"/>
    <property type="match status" value="1"/>
</dbReference>
<reference evidence="2" key="1">
    <citation type="submission" date="2016-10" db="EMBL/GenBank/DDBJ databases">
        <authorList>
            <person name="Varghese N."/>
            <person name="Submissions S."/>
        </authorList>
    </citation>
    <scope>NUCLEOTIDE SEQUENCE [LARGE SCALE GENOMIC DNA]</scope>
    <source>
        <strain evidence="2">DSM 22082</strain>
    </source>
</reference>
<dbReference type="PANTHER" id="PTHR46623:SF6">
    <property type="entry name" value="ALPHA_BETA-HYDROLASES SUPERFAMILY PROTEIN"/>
    <property type="match status" value="1"/>
</dbReference>
<protein>
    <submittedName>
        <fullName evidence="2">Dienelactone hydrolase</fullName>
    </submittedName>
</protein>
<dbReference type="InterPro" id="IPR002925">
    <property type="entry name" value="Dienelactn_hydro"/>
</dbReference>
<dbReference type="SUPFAM" id="SSF53474">
    <property type="entry name" value="alpha/beta-Hydrolases"/>
    <property type="match status" value="1"/>
</dbReference>
<accession>A0A1H1T764</accession>
<dbReference type="Gene3D" id="3.40.50.1820">
    <property type="entry name" value="alpha/beta hydrolase"/>
    <property type="match status" value="1"/>
</dbReference>
<dbReference type="RefSeq" id="WP_092105730.1">
    <property type="nucleotide sequence ID" value="NZ_LT629739.1"/>
</dbReference>
<dbReference type="EMBL" id="LT629739">
    <property type="protein sequence ID" value="SDS55806.1"/>
    <property type="molecule type" value="Genomic_DNA"/>
</dbReference>
<evidence type="ECO:0000313" key="2">
    <source>
        <dbReference type="EMBL" id="SDS55806.1"/>
    </source>
</evidence>
<dbReference type="GO" id="GO:0016787">
    <property type="term" value="F:hydrolase activity"/>
    <property type="evidence" value="ECO:0007669"/>
    <property type="project" value="UniProtKB-KW"/>
</dbReference>
<feature type="domain" description="Dienelactone hydrolase" evidence="1">
    <location>
        <begin position="2"/>
        <end position="188"/>
    </location>
</feature>
<evidence type="ECO:0000259" key="1">
    <source>
        <dbReference type="Pfam" id="PF01738"/>
    </source>
</evidence>
<keyword evidence="3" id="KW-1185">Reference proteome</keyword>
<dbReference type="STRING" id="629680.SAMN04489751_2289"/>
<evidence type="ECO:0000313" key="3">
    <source>
        <dbReference type="Proteomes" id="UP000199700"/>
    </source>
</evidence>
<proteinExistence type="predicted"/>
<gene>
    <name evidence="2" type="ORF">SAMN04489751_2289</name>
</gene>
<dbReference type="InterPro" id="IPR029058">
    <property type="entry name" value="AB_hydrolase_fold"/>
</dbReference>
<organism evidence="2 3">
    <name type="scientific">Brevibacterium sandarakinum</name>
    <dbReference type="NCBI Taxonomy" id="629680"/>
    <lineage>
        <taxon>Bacteria</taxon>
        <taxon>Bacillati</taxon>
        <taxon>Actinomycetota</taxon>
        <taxon>Actinomycetes</taxon>
        <taxon>Micrococcales</taxon>
        <taxon>Brevibacteriaceae</taxon>
        <taxon>Brevibacterium</taxon>
    </lineage>
</organism>
<dbReference type="Proteomes" id="UP000199700">
    <property type="component" value="Chromosome"/>
</dbReference>
<dbReference type="AlphaFoldDB" id="A0A1H1T764"/>
<dbReference type="OrthoDB" id="2834584at2"/>
<name>A0A1H1T764_BRESA</name>
<dbReference type="PANTHER" id="PTHR46623">
    <property type="entry name" value="CARBOXYMETHYLENEBUTENOLIDASE-RELATED"/>
    <property type="match status" value="1"/>
</dbReference>
<sequence length="189" mass="20336">MPTLVLLHSALGKTPGIDVIAERYTASGHTVFAPDFYEGRTFTGAEAGVGHAQEVGFSQLVDRVGAACADLPDEIVFAGLSLGAGIAQQMGKNDSRARGVLLCHGGGFPKPTRWQENVPVQIHFSVDDVWRDAGAPETLIESAARAGAQAEYFLYPGATHLFSDPLVADYREDSAQLLFDRTLMFLERV</sequence>
<dbReference type="InterPro" id="IPR051049">
    <property type="entry name" value="Dienelactone_hydrolase-like"/>
</dbReference>
<keyword evidence="2" id="KW-0378">Hydrolase</keyword>